<keyword evidence="2" id="KW-1185">Reference proteome</keyword>
<proteinExistence type="predicted"/>
<comment type="caution">
    <text evidence="1">The sequence shown here is derived from an EMBL/GenBank/DDBJ whole genome shotgun (WGS) entry which is preliminary data.</text>
</comment>
<organism evidence="1 2">
    <name type="scientific">Trichothecium roseum</name>
    <dbReference type="NCBI Taxonomy" id="47278"/>
    <lineage>
        <taxon>Eukaryota</taxon>
        <taxon>Fungi</taxon>
        <taxon>Dikarya</taxon>
        <taxon>Ascomycota</taxon>
        <taxon>Pezizomycotina</taxon>
        <taxon>Sordariomycetes</taxon>
        <taxon>Hypocreomycetidae</taxon>
        <taxon>Hypocreales</taxon>
        <taxon>Hypocreales incertae sedis</taxon>
        <taxon>Trichothecium</taxon>
    </lineage>
</organism>
<evidence type="ECO:0000313" key="2">
    <source>
        <dbReference type="Proteomes" id="UP001163324"/>
    </source>
</evidence>
<reference evidence="1" key="1">
    <citation type="submission" date="2022-10" db="EMBL/GenBank/DDBJ databases">
        <title>Complete Genome of Trichothecium roseum strain YXFP-22015, a Plant Pathogen Isolated from Citrus.</title>
        <authorList>
            <person name="Wang Y."/>
            <person name="Zhu L."/>
        </authorList>
    </citation>
    <scope>NUCLEOTIDE SEQUENCE</scope>
    <source>
        <strain evidence="1">YXFP-22015</strain>
    </source>
</reference>
<name>A0ACC0V7M6_9HYPO</name>
<evidence type="ECO:0000313" key="1">
    <source>
        <dbReference type="EMBL" id="KAI9902203.1"/>
    </source>
</evidence>
<accession>A0ACC0V7M6</accession>
<dbReference type="Proteomes" id="UP001163324">
    <property type="component" value="Chromosome 3"/>
</dbReference>
<sequence length="684" mass="75511">MSLVQDSTLAPEQHGQDDGTQRVSATFDEFIPPGLLPPAFHFQPVNTKPTMVIPTPGTTETTIDTQDVKAAVMATTPDTTAPRRRLRKSPPPTPPTDSSAAFDTRTPLTPPMTDGEHTSQDSEEFVPPQLRPPHAAPIPANHPGEWSELPPLPQTEPMSPKSQKISWNKRFVQKAASPFSSPGFLPDTLEKEAEKAANIVRMFCSKGIYADVAPGGKKKKRSVATIPPKIMARARGLAIFTTLRASISISSSAGSGIVISRLPSGRWSAPSAIRVNSFGGGIVAGIDIYDCICVINTNEALAAFMSNRVSMGSDLAVSAGPWGVGRNVQVGTALRDSDEKRRPSLDAPDSPYDMPLNRSFSRTTSMDKDRQDLSENHYKPVFSYVKSRGLYAGLGFDGTFVLERKDANRDFYGQQVSVAELLHGHIAAPENCEAVKKLYAALKDAEGGILTAPSEEDFEPIPYQEPPYEEREAYHDEIGREIDREVDPDNRQMTLLEALRMDYIPPGSDARPITPTRTKQVSWETPPNPEETTPRQYRKQLSTPEHQDDTYSRRISWQGIRGHHHNGDDNEPPSWEREVTRRASTQGWPLARAAAAPRLPPIDTHQTQYYQHAQWRAPIDEQTELMMEPVSPVSSVSTLEDGKAPSVVSRLSDEWVRPSPPTSQGYFTGHTGTWYTAQKIHGMR</sequence>
<dbReference type="EMBL" id="CM047942">
    <property type="protein sequence ID" value="KAI9902203.1"/>
    <property type="molecule type" value="Genomic_DNA"/>
</dbReference>
<gene>
    <name evidence="1" type="ORF">N3K66_004020</name>
</gene>
<protein>
    <submittedName>
        <fullName evidence="1">Uncharacterized protein</fullName>
    </submittedName>
</protein>